<keyword evidence="4" id="KW-1185">Reference proteome</keyword>
<proteinExistence type="predicted"/>
<dbReference type="EMBL" id="FNXT01000341">
    <property type="protein sequence ID" value="SZX63757.1"/>
    <property type="molecule type" value="Genomic_DNA"/>
</dbReference>
<protein>
    <submittedName>
        <fullName evidence="3">Uncharacterized protein</fullName>
    </submittedName>
</protein>
<gene>
    <name evidence="3" type="ORF">BQ4739_LOCUS4304</name>
</gene>
<organism evidence="3 4">
    <name type="scientific">Tetradesmus obliquus</name>
    <name type="common">Green alga</name>
    <name type="synonym">Acutodesmus obliquus</name>
    <dbReference type="NCBI Taxonomy" id="3088"/>
    <lineage>
        <taxon>Eukaryota</taxon>
        <taxon>Viridiplantae</taxon>
        <taxon>Chlorophyta</taxon>
        <taxon>core chlorophytes</taxon>
        <taxon>Chlorophyceae</taxon>
        <taxon>CS clade</taxon>
        <taxon>Sphaeropleales</taxon>
        <taxon>Scenedesmaceae</taxon>
        <taxon>Tetradesmus</taxon>
    </lineage>
</organism>
<keyword evidence="2" id="KW-1133">Transmembrane helix</keyword>
<feature type="region of interest" description="Disordered" evidence="1">
    <location>
        <begin position="51"/>
        <end position="74"/>
    </location>
</feature>
<accession>A0A383VE01</accession>
<feature type="compositionally biased region" description="Low complexity" evidence="1">
    <location>
        <begin position="115"/>
        <end position="125"/>
    </location>
</feature>
<reference evidence="3 4" key="1">
    <citation type="submission" date="2016-10" db="EMBL/GenBank/DDBJ databases">
        <authorList>
            <person name="Cai Z."/>
        </authorList>
    </citation>
    <scope>NUCLEOTIDE SEQUENCE [LARGE SCALE GENOMIC DNA]</scope>
</reference>
<keyword evidence="2" id="KW-0812">Transmembrane</keyword>
<feature type="transmembrane region" description="Helical" evidence="2">
    <location>
        <begin position="12"/>
        <end position="31"/>
    </location>
</feature>
<evidence type="ECO:0000313" key="3">
    <source>
        <dbReference type="EMBL" id="SZX63757.1"/>
    </source>
</evidence>
<evidence type="ECO:0000256" key="1">
    <source>
        <dbReference type="SAM" id="MobiDB-lite"/>
    </source>
</evidence>
<keyword evidence="2" id="KW-0472">Membrane</keyword>
<name>A0A383VE01_TETOB</name>
<evidence type="ECO:0000256" key="2">
    <source>
        <dbReference type="SAM" id="Phobius"/>
    </source>
</evidence>
<dbReference type="AlphaFoldDB" id="A0A383VE01"/>
<dbReference type="Proteomes" id="UP000256970">
    <property type="component" value="Unassembled WGS sequence"/>
</dbReference>
<sequence>MADTVIHFNQVAGLWYIQGIALGIALLLTAVKRIQYHFWLKAARARCATKQQHEEAASDSPGQPICSPDSPPGGASVAELPLQMLSLNGRRQQKVHAQLHAQSASNKPSPLGMFSSSGGAAVSGDGQHRDCVAEITLPPGGVASYAGGPASPAVDGRMLAALPGVVESHLQQAPRSAAALNTS</sequence>
<feature type="region of interest" description="Disordered" evidence="1">
    <location>
        <begin position="99"/>
        <end position="127"/>
    </location>
</feature>
<evidence type="ECO:0000313" key="4">
    <source>
        <dbReference type="Proteomes" id="UP000256970"/>
    </source>
</evidence>